<dbReference type="OrthoDB" id="963867at2"/>
<accession>A0A1H4BSK8</accession>
<evidence type="ECO:0000313" key="1">
    <source>
        <dbReference type="EMBL" id="SEA51093.1"/>
    </source>
</evidence>
<gene>
    <name evidence="1" type="ORF">SAMN04487990_1165</name>
</gene>
<dbReference type="RefSeq" id="WP_092135464.1">
    <property type="nucleotide sequence ID" value="NZ_FNQK01000016.1"/>
</dbReference>
<dbReference type="AlphaFoldDB" id="A0A1H4BSK8"/>
<dbReference type="STRING" id="283786.SAMN04487990_1165"/>
<organism evidence="1 2">
    <name type="scientific">Bizionia paragorgiae</name>
    <dbReference type="NCBI Taxonomy" id="283786"/>
    <lineage>
        <taxon>Bacteria</taxon>
        <taxon>Pseudomonadati</taxon>
        <taxon>Bacteroidota</taxon>
        <taxon>Flavobacteriia</taxon>
        <taxon>Flavobacteriales</taxon>
        <taxon>Flavobacteriaceae</taxon>
        <taxon>Bizionia</taxon>
    </lineage>
</organism>
<dbReference type="EMBL" id="FNQK01000016">
    <property type="protein sequence ID" value="SEA51093.1"/>
    <property type="molecule type" value="Genomic_DNA"/>
</dbReference>
<evidence type="ECO:0000313" key="2">
    <source>
        <dbReference type="Proteomes" id="UP000198846"/>
    </source>
</evidence>
<keyword evidence="2" id="KW-1185">Reference proteome</keyword>
<protein>
    <submittedName>
        <fullName evidence="1">Uncharacterized protein</fullName>
    </submittedName>
</protein>
<proteinExistence type="predicted"/>
<name>A0A1H4BSK8_BIZPA</name>
<sequence length="231" mass="27320">MNKKKKLPITILKSLESFVNLTGEKFKIIDPKDNLLNVLDIDNTSDFYFKIEQYKKMQNGSFQFLMDRKPKNVNENGNHRGWIEIKNLEAQFKSWLNLLDQYETTESFFDDPVLKSNAERFFKKFDIIDENADKETFDLEQQIFLEQYLDESKEKLKKLKEKQPPEKVVEIEILEKETEQIKNALTIESKKKIMVRLSRFWGRAQKTGLQVIKEIFVSVTAELAKRIMLGP</sequence>
<dbReference type="Proteomes" id="UP000198846">
    <property type="component" value="Unassembled WGS sequence"/>
</dbReference>
<reference evidence="2" key="1">
    <citation type="submission" date="2016-10" db="EMBL/GenBank/DDBJ databases">
        <authorList>
            <person name="Varghese N."/>
            <person name="Submissions S."/>
        </authorList>
    </citation>
    <scope>NUCLEOTIDE SEQUENCE [LARGE SCALE GENOMIC DNA]</scope>
    <source>
        <strain evidence="2">DSM 23842</strain>
    </source>
</reference>